<sequence>MMDVSPRPQQLKNDSGSPAPAPVVANSNAQLANMLSEAYRDVDVLRRDLALERKRAEHSDRILAILKVADTPSPSSSTNGASIDIAEVPKNPDMRKVVEEYEKRITEAESARDEAETRRREALDAWRQLDEYLSTLELSARDARAAFCRTRLNDETHGGPFSLSIPPTPYFSPSTSHVAVVSQSMAPPNNLPLRTHSSHSSSRRTSSRAPPMVGLPLPPHPIPNPSGGGLPPSTGARRPRTPSVDNLYAAAQPPTKRSRATLEDQRGREPRSSYSDIVSLRIFKSPFMIGI</sequence>
<dbReference type="OrthoDB" id="2162994at2759"/>
<keyword evidence="4" id="KW-1185">Reference proteome</keyword>
<evidence type="ECO:0000313" key="4">
    <source>
        <dbReference type="Proteomes" id="UP000053424"/>
    </source>
</evidence>
<protein>
    <submittedName>
        <fullName evidence="3">Uncharacterized protein</fullName>
    </submittedName>
</protein>
<dbReference type="HOGENOM" id="CLU_956618_0_0_1"/>
<dbReference type="EMBL" id="KN831777">
    <property type="protein sequence ID" value="KIM42561.1"/>
    <property type="molecule type" value="Genomic_DNA"/>
</dbReference>
<feature type="region of interest" description="Disordered" evidence="2">
    <location>
        <begin position="185"/>
        <end position="271"/>
    </location>
</feature>
<reference evidence="4" key="2">
    <citation type="submission" date="2015-01" db="EMBL/GenBank/DDBJ databases">
        <title>Evolutionary Origins and Diversification of the Mycorrhizal Mutualists.</title>
        <authorList>
            <consortium name="DOE Joint Genome Institute"/>
            <consortium name="Mycorrhizal Genomics Consortium"/>
            <person name="Kohler A."/>
            <person name="Kuo A."/>
            <person name="Nagy L.G."/>
            <person name="Floudas D."/>
            <person name="Copeland A."/>
            <person name="Barry K.W."/>
            <person name="Cichocki N."/>
            <person name="Veneault-Fourrey C."/>
            <person name="LaButti K."/>
            <person name="Lindquist E.A."/>
            <person name="Lipzen A."/>
            <person name="Lundell T."/>
            <person name="Morin E."/>
            <person name="Murat C."/>
            <person name="Riley R."/>
            <person name="Ohm R."/>
            <person name="Sun H."/>
            <person name="Tunlid A."/>
            <person name="Henrissat B."/>
            <person name="Grigoriev I.V."/>
            <person name="Hibbett D.S."/>
            <person name="Martin F."/>
        </authorList>
    </citation>
    <scope>NUCLEOTIDE SEQUENCE [LARGE SCALE GENOMIC DNA]</scope>
    <source>
        <strain evidence="4">h7</strain>
    </source>
</reference>
<evidence type="ECO:0000256" key="1">
    <source>
        <dbReference type="SAM" id="Coils"/>
    </source>
</evidence>
<feature type="compositionally biased region" description="Polar residues" evidence="2">
    <location>
        <begin position="7"/>
        <end position="16"/>
    </location>
</feature>
<proteinExistence type="predicted"/>
<reference evidence="3 4" key="1">
    <citation type="submission" date="2014-04" db="EMBL/GenBank/DDBJ databases">
        <authorList>
            <consortium name="DOE Joint Genome Institute"/>
            <person name="Kuo A."/>
            <person name="Gay G."/>
            <person name="Dore J."/>
            <person name="Kohler A."/>
            <person name="Nagy L.G."/>
            <person name="Floudas D."/>
            <person name="Copeland A."/>
            <person name="Barry K.W."/>
            <person name="Cichocki N."/>
            <person name="Veneault-Fourrey C."/>
            <person name="LaButti K."/>
            <person name="Lindquist E.A."/>
            <person name="Lipzen A."/>
            <person name="Lundell T."/>
            <person name="Morin E."/>
            <person name="Murat C."/>
            <person name="Sun H."/>
            <person name="Tunlid A."/>
            <person name="Henrissat B."/>
            <person name="Grigoriev I.V."/>
            <person name="Hibbett D.S."/>
            <person name="Martin F."/>
            <person name="Nordberg H.P."/>
            <person name="Cantor M.N."/>
            <person name="Hua S.X."/>
        </authorList>
    </citation>
    <scope>NUCLEOTIDE SEQUENCE [LARGE SCALE GENOMIC DNA]</scope>
    <source>
        <strain evidence="4">h7</strain>
    </source>
</reference>
<dbReference type="AlphaFoldDB" id="A0A0C3CG24"/>
<accession>A0A0C3CG24</accession>
<keyword evidence="1" id="KW-0175">Coiled coil</keyword>
<evidence type="ECO:0000256" key="2">
    <source>
        <dbReference type="SAM" id="MobiDB-lite"/>
    </source>
</evidence>
<dbReference type="Proteomes" id="UP000053424">
    <property type="component" value="Unassembled WGS sequence"/>
</dbReference>
<feature type="compositionally biased region" description="Basic and acidic residues" evidence="2">
    <location>
        <begin position="260"/>
        <end position="271"/>
    </location>
</feature>
<evidence type="ECO:0000313" key="3">
    <source>
        <dbReference type="EMBL" id="KIM42561.1"/>
    </source>
</evidence>
<feature type="region of interest" description="Disordered" evidence="2">
    <location>
        <begin position="1"/>
        <end position="24"/>
    </location>
</feature>
<feature type="coiled-coil region" evidence="1">
    <location>
        <begin position="91"/>
        <end position="125"/>
    </location>
</feature>
<name>A0A0C3CG24_HEBCY</name>
<organism evidence="3 4">
    <name type="scientific">Hebeloma cylindrosporum</name>
    <dbReference type="NCBI Taxonomy" id="76867"/>
    <lineage>
        <taxon>Eukaryota</taxon>
        <taxon>Fungi</taxon>
        <taxon>Dikarya</taxon>
        <taxon>Basidiomycota</taxon>
        <taxon>Agaricomycotina</taxon>
        <taxon>Agaricomycetes</taxon>
        <taxon>Agaricomycetidae</taxon>
        <taxon>Agaricales</taxon>
        <taxon>Agaricineae</taxon>
        <taxon>Hymenogastraceae</taxon>
        <taxon>Hebeloma</taxon>
    </lineage>
</organism>
<dbReference type="STRING" id="686832.A0A0C3CG24"/>
<gene>
    <name evidence="3" type="ORF">M413DRAFT_119968</name>
</gene>